<evidence type="ECO:0000256" key="1">
    <source>
        <dbReference type="SAM" id="MobiDB-lite"/>
    </source>
</evidence>
<sequence length="290" mass="30014">MTEIFTTQPTPGEPPPNGKSPSDKKLNVLIGGAAVFLVIALGILGWVLVKGGDGGSELATAQEDESAQVDDRDAKRSKGNDPDEADRDADAGGQVTPPKSNTTAAGGTGQGTGGAATTTPGGGTSASGGTSPVVPVDVSVSNTRESVASLRCTRQPLGYYGDQLIDGDPQTGWGASKSDGSGQTARFNFGGSKQISTVGITPGYIRVAERADANCAVVSAFPYNRFVDSVRWEFEDGSSEVQTFEQRGEMQTIEVDKQTSFVRMVILSTTRPPGADDDTVISEAEFTGTP</sequence>
<keyword evidence="2" id="KW-0812">Transmembrane</keyword>
<name>A0A936TEK5_9ACTN</name>
<dbReference type="NCBIfam" id="NF047619">
    <property type="entry name" value="NADase_discoid"/>
    <property type="match status" value="1"/>
</dbReference>
<dbReference type="AlphaFoldDB" id="A0A936TEK5"/>
<dbReference type="Proteomes" id="UP000727993">
    <property type="component" value="Unassembled WGS sequence"/>
</dbReference>
<dbReference type="Pfam" id="PF25302">
    <property type="entry name" value="NADase_transloc"/>
    <property type="match status" value="1"/>
</dbReference>
<feature type="compositionally biased region" description="Polar residues" evidence="1">
    <location>
        <begin position="1"/>
        <end position="10"/>
    </location>
</feature>
<protein>
    <recommendedName>
        <fullName evidence="3">NAD glycohydrolase translocation F5/8 type C domain-containing protein</fullName>
    </recommendedName>
</protein>
<keyword evidence="2" id="KW-0472">Membrane</keyword>
<feature type="compositionally biased region" description="Low complexity" evidence="1">
    <location>
        <begin position="127"/>
        <end position="136"/>
    </location>
</feature>
<evidence type="ECO:0000313" key="5">
    <source>
        <dbReference type="Proteomes" id="UP000727993"/>
    </source>
</evidence>
<evidence type="ECO:0000259" key="3">
    <source>
        <dbReference type="Pfam" id="PF25302"/>
    </source>
</evidence>
<feature type="transmembrane region" description="Helical" evidence="2">
    <location>
        <begin position="28"/>
        <end position="49"/>
    </location>
</feature>
<accession>A0A936TEK5</accession>
<feature type="region of interest" description="Disordered" evidence="1">
    <location>
        <begin position="53"/>
        <end position="136"/>
    </location>
</feature>
<keyword evidence="2" id="KW-1133">Transmembrane helix</keyword>
<feature type="compositionally biased region" description="Basic and acidic residues" evidence="1">
    <location>
        <begin position="69"/>
        <end position="81"/>
    </location>
</feature>
<dbReference type="SUPFAM" id="SSF49785">
    <property type="entry name" value="Galactose-binding domain-like"/>
    <property type="match status" value="1"/>
</dbReference>
<evidence type="ECO:0000313" key="4">
    <source>
        <dbReference type="EMBL" id="MBK9297162.1"/>
    </source>
</evidence>
<reference evidence="4 5" key="1">
    <citation type="submission" date="2020-10" db="EMBL/GenBank/DDBJ databases">
        <title>Connecting structure to function with the recovery of over 1000 high-quality activated sludge metagenome-assembled genomes encoding full-length rRNA genes using long-read sequencing.</title>
        <authorList>
            <person name="Singleton C.M."/>
            <person name="Petriglieri F."/>
            <person name="Kristensen J.M."/>
            <person name="Kirkegaard R.H."/>
            <person name="Michaelsen T.Y."/>
            <person name="Andersen M.H."/>
            <person name="Karst S.M."/>
            <person name="Dueholm M.S."/>
            <person name="Nielsen P.H."/>
            <person name="Albertsen M."/>
        </authorList>
    </citation>
    <scope>NUCLEOTIDE SEQUENCE [LARGE SCALE GENOMIC DNA]</scope>
    <source>
        <strain evidence="4">Lyne_18-Q3-R50-59_MAXAC.006</strain>
    </source>
</reference>
<feature type="compositionally biased region" description="Gly residues" evidence="1">
    <location>
        <begin position="106"/>
        <end position="126"/>
    </location>
</feature>
<dbReference type="Gene3D" id="2.60.120.260">
    <property type="entry name" value="Galactose-binding domain-like"/>
    <property type="match status" value="1"/>
</dbReference>
<dbReference type="InterPro" id="IPR057561">
    <property type="entry name" value="NADase_transloc"/>
</dbReference>
<organism evidence="4 5">
    <name type="scientific">Candidatus Neomicrothrix subdominans</name>
    <dbReference type="NCBI Taxonomy" id="2954438"/>
    <lineage>
        <taxon>Bacteria</taxon>
        <taxon>Bacillati</taxon>
        <taxon>Actinomycetota</taxon>
        <taxon>Acidimicrobiia</taxon>
        <taxon>Acidimicrobiales</taxon>
        <taxon>Microthrixaceae</taxon>
        <taxon>Candidatus Neomicrothrix</taxon>
    </lineage>
</organism>
<feature type="domain" description="NAD glycohydrolase translocation F5/8 type C" evidence="3">
    <location>
        <begin position="155"/>
        <end position="286"/>
    </location>
</feature>
<feature type="region of interest" description="Disordered" evidence="1">
    <location>
        <begin position="1"/>
        <end position="23"/>
    </location>
</feature>
<comment type="caution">
    <text evidence="4">The sequence shown here is derived from an EMBL/GenBank/DDBJ whole genome shotgun (WGS) entry which is preliminary data.</text>
</comment>
<proteinExistence type="predicted"/>
<dbReference type="EMBL" id="JADJZA010000006">
    <property type="protein sequence ID" value="MBK9297162.1"/>
    <property type="molecule type" value="Genomic_DNA"/>
</dbReference>
<gene>
    <name evidence="4" type="ORF">IPN02_10080</name>
</gene>
<dbReference type="InterPro" id="IPR008979">
    <property type="entry name" value="Galactose-bd-like_sf"/>
</dbReference>
<evidence type="ECO:0000256" key="2">
    <source>
        <dbReference type="SAM" id="Phobius"/>
    </source>
</evidence>